<gene>
    <name evidence="1" type="ORF">PL963_P300091</name>
</gene>
<dbReference type="Proteomes" id="UP000239025">
    <property type="component" value="Plasmid PP3"/>
</dbReference>
<accession>A0A2K4W3B3</accession>
<evidence type="ECO:0000313" key="1">
    <source>
        <dbReference type="EMBL" id="SOS30369.1"/>
    </source>
</evidence>
<proteinExistence type="predicted"/>
<dbReference type="EMBL" id="LT963398">
    <property type="protein sequence ID" value="SOS30369.1"/>
    <property type="molecule type" value="Genomic_DNA"/>
</dbReference>
<keyword evidence="2" id="KW-1185">Reference proteome</keyword>
<dbReference type="AlphaFoldDB" id="A0A2K4W3B3"/>
<evidence type="ECO:0000313" key="2">
    <source>
        <dbReference type="Proteomes" id="UP000239025"/>
    </source>
</evidence>
<name>A0A2K4W3B3_9PSED</name>
<sequence length="60" mass="6380">MPADNFSDGVLANTKISGNPSVTATCFNRFDDFGVKFVGFRAHAYLPPELTPSGTRSGEA</sequence>
<geneLocation type="plasmid" evidence="1 2">
    <name>PP3</name>
</geneLocation>
<protein>
    <submittedName>
        <fullName evidence="1">Uncharacterized protein</fullName>
    </submittedName>
</protein>
<reference evidence="2" key="1">
    <citation type="submission" date="2017-11" db="EMBL/GenBank/DDBJ databases">
        <authorList>
            <person name="Blom J."/>
        </authorList>
    </citation>
    <scope>NUCLEOTIDE SEQUENCE [LARGE SCALE GENOMIC DNA]</scope>
    <source>
        <plasmid evidence="2">PP3</plasmid>
    </source>
</reference>
<organism evidence="1 2">
    <name type="scientific">Pseudomonas cerasi</name>
    <dbReference type="NCBI Taxonomy" id="1583341"/>
    <lineage>
        <taxon>Bacteria</taxon>
        <taxon>Pseudomonadati</taxon>
        <taxon>Pseudomonadota</taxon>
        <taxon>Gammaproteobacteria</taxon>
        <taxon>Pseudomonadales</taxon>
        <taxon>Pseudomonadaceae</taxon>
        <taxon>Pseudomonas</taxon>
    </lineage>
</organism>
<keyword evidence="1" id="KW-0614">Plasmid</keyword>